<dbReference type="Proteomes" id="UP000703674">
    <property type="component" value="Unassembled WGS sequence"/>
</dbReference>
<name>A0ABX1CTN1_9FLAO</name>
<dbReference type="Gene3D" id="3.40.50.2000">
    <property type="entry name" value="Glycogen Phosphorylase B"/>
    <property type="match status" value="2"/>
</dbReference>
<accession>A0ABX1CTN1</accession>
<dbReference type="Pfam" id="PF13439">
    <property type="entry name" value="Glyco_transf_4"/>
    <property type="match status" value="1"/>
</dbReference>
<protein>
    <submittedName>
        <fullName evidence="3">Glycosyltransferase family 4 protein</fullName>
    </submittedName>
</protein>
<keyword evidence="4" id="KW-1185">Reference proteome</keyword>
<dbReference type="InterPro" id="IPR001296">
    <property type="entry name" value="Glyco_trans_1"/>
</dbReference>
<gene>
    <name evidence="3" type="ORF">HC175_01800</name>
</gene>
<sequence>MNVLHLSAVKIWGGGENHIVNLCRELEDLAPEVKNFILCKENSDFHLLLKNEDFEVISAPLAYKLDLRYVKKIISSCKKNSIDLIHIHDSTALALAVLADKFSDLPPFILSKKTSFPIRPRRRTLFKYNYSKIQKILCVSHFTKKIAAQSIVDPHRLQVIYHGTRFKNISRKSPFWIRSKYNLPKKAFLVGNIANHIEAKDLETLVRTAHELVNLKHRKDLFFIQIGNFSKLTGSLKNLVTEFSLEKHVLFTDYIPTASALIPQLDAMLITSEMEGIPQVIYESFYHGVPVVSTNVGGIPEVIDDKVNGLLSDPHDQIALAENLLFLMDNPQVIPNFAKISKERVEKHFTSQIMASKTLLEYKKATNGRLHGRTE</sequence>
<evidence type="ECO:0000313" key="4">
    <source>
        <dbReference type="Proteomes" id="UP000703674"/>
    </source>
</evidence>
<organism evidence="3 4">
    <name type="scientific">Salinimicrobium oceani</name>
    <dbReference type="NCBI Taxonomy" id="2722702"/>
    <lineage>
        <taxon>Bacteria</taxon>
        <taxon>Pseudomonadati</taxon>
        <taxon>Bacteroidota</taxon>
        <taxon>Flavobacteriia</taxon>
        <taxon>Flavobacteriales</taxon>
        <taxon>Flavobacteriaceae</taxon>
        <taxon>Salinimicrobium</taxon>
    </lineage>
</organism>
<feature type="domain" description="Glycosyl transferase family 1" evidence="1">
    <location>
        <begin position="178"/>
        <end position="338"/>
    </location>
</feature>
<evidence type="ECO:0000259" key="1">
    <source>
        <dbReference type="Pfam" id="PF00534"/>
    </source>
</evidence>
<dbReference type="CDD" id="cd03801">
    <property type="entry name" value="GT4_PimA-like"/>
    <property type="match status" value="1"/>
</dbReference>
<dbReference type="EMBL" id="JAAVJR010000001">
    <property type="protein sequence ID" value="NJW51648.1"/>
    <property type="molecule type" value="Genomic_DNA"/>
</dbReference>
<proteinExistence type="predicted"/>
<feature type="domain" description="Glycosyltransferase subfamily 4-like N-terminal" evidence="2">
    <location>
        <begin position="12"/>
        <end position="163"/>
    </location>
</feature>
<dbReference type="InterPro" id="IPR028098">
    <property type="entry name" value="Glyco_trans_4-like_N"/>
</dbReference>
<dbReference type="PANTHER" id="PTHR12526:SF638">
    <property type="entry name" value="SPORE COAT PROTEIN SA"/>
    <property type="match status" value="1"/>
</dbReference>
<evidence type="ECO:0000259" key="2">
    <source>
        <dbReference type="Pfam" id="PF13439"/>
    </source>
</evidence>
<dbReference type="SUPFAM" id="SSF53756">
    <property type="entry name" value="UDP-Glycosyltransferase/glycogen phosphorylase"/>
    <property type="match status" value="1"/>
</dbReference>
<dbReference type="PANTHER" id="PTHR12526">
    <property type="entry name" value="GLYCOSYLTRANSFERASE"/>
    <property type="match status" value="1"/>
</dbReference>
<evidence type="ECO:0000313" key="3">
    <source>
        <dbReference type="EMBL" id="NJW51648.1"/>
    </source>
</evidence>
<dbReference type="Pfam" id="PF00534">
    <property type="entry name" value="Glycos_transf_1"/>
    <property type="match status" value="1"/>
</dbReference>
<reference evidence="3 4" key="1">
    <citation type="submission" date="2020-03" db="EMBL/GenBank/DDBJ databases">
        <title>Salinimicrobium sp. nov, isolated from SCS.</title>
        <authorList>
            <person name="Cao W.R."/>
        </authorList>
    </citation>
    <scope>NUCLEOTIDE SEQUENCE [LARGE SCALE GENOMIC DNA]</scope>
    <source>
        <strain evidence="4">J15B91</strain>
    </source>
</reference>
<dbReference type="RefSeq" id="WP_168136800.1">
    <property type="nucleotide sequence ID" value="NZ_JAAVJR010000001.1"/>
</dbReference>
<comment type="caution">
    <text evidence="3">The sequence shown here is derived from an EMBL/GenBank/DDBJ whole genome shotgun (WGS) entry which is preliminary data.</text>
</comment>